<feature type="coiled-coil region" evidence="1">
    <location>
        <begin position="63"/>
        <end position="97"/>
    </location>
</feature>
<evidence type="ECO:0000313" key="3">
    <source>
        <dbReference type="Proteomes" id="UP000003835"/>
    </source>
</evidence>
<name>B4VMT8_9CYAN</name>
<dbReference type="HOGENOM" id="CLU_2045686_0_0_3"/>
<reference evidence="2 3" key="1">
    <citation type="submission" date="2008-07" db="EMBL/GenBank/DDBJ databases">
        <authorList>
            <person name="Tandeau de Marsac N."/>
            <person name="Ferriera S."/>
            <person name="Johnson J."/>
            <person name="Kravitz S."/>
            <person name="Beeson K."/>
            <person name="Sutton G."/>
            <person name="Rogers Y.-H."/>
            <person name="Friedman R."/>
            <person name="Frazier M."/>
            <person name="Venter J.C."/>
        </authorList>
    </citation>
    <scope>NUCLEOTIDE SEQUENCE [LARGE SCALE GENOMIC DNA]</scope>
    <source>
        <strain evidence="2 3">PCC 7420</strain>
    </source>
</reference>
<evidence type="ECO:0000256" key="1">
    <source>
        <dbReference type="SAM" id="Coils"/>
    </source>
</evidence>
<protein>
    <submittedName>
        <fullName evidence="2">Uncharacterized protein</fullName>
    </submittedName>
</protein>
<dbReference type="Proteomes" id="UP000003835">
    <property type="component" value="Unassembled WGS sequence"/>
</dbReference>
<keyword evidence="3" id="KW-1185">Reference proteome</keyword>
<accession>B4VMT8</accession>
<organism evidence="2 3">
    <name type="scientific">Coleofasciculus chthonoplastes PCC 7420</name>
    <dbReference type="NCBI Taxonomy" id="118168"/>
    <lineage>
        <taxon>Bacteria</taxon>
        <taxon>Bacillati</taxon>
        <taxon>Cyanobacteriota</taxon>
        <taxon>Cyanophyceae</taxon>
        <taxon>Coleofasciculales</taxon>
        <taxon>Coleofasciculaceae</taxon>
        <taxon>Coleofasciculus</taxon>
    </lineage>
</organism>
<dbReference type="AlphaFoldDB" id="B4VMT8"/>
<gene>
    <name evidence="2" type="ORF">MC7420_1957</name>
</gene>
<dbReference type="eggNOG" id="COG3678">
    <property type="taxonomic scope" value="Bacteria"/>
</dbReference>
<keyword evidence="1" id="KW-0175">Coiled coil</keyword>
<dbReference type="RefSeq" id="WP_006099911.1">
    <property type="nucleotide sequence ID" value="NZ_DS989845.1"/>
</dbReference>
<evidence type="ECO:0000313" key="2">
    <source>
        <dbReference type="EMBL" id="EDX76954.1"/>
    </source>
</evidence>
<dbReference type="EMBL" id="DS989845">
    <property type="protein sequence ID" value="EDX76954.1"/>
    <property type="molecule type" value="Genomic_DNA"/>
</dbReference>
<dbReference type="InterPro" id="IPR025961">
    <property type="entry name" value="Metal_resist"/>
</dbReference>
<dbReference type="STRING" id="118168.MC7420_1957"/>
<dbReference type="Pfam" id="PF13801">
    <property type="entry name" value="Metal_resist"/>
    <property type="match status" value="1"/>
</dbReference>
<dbReference type="Gene3D" id="1.20.120.1490">
    <property type="match status" value="1"/>
</dbReference>
<sequence>MFNERIYAQTDGEVETIILQLGLTDEQIAQLYQVDRQFSPKLDELYPAWNQAQEELEVLIRSEDASESEVRKKYEEVESLRRQVSELQFERRMAIREILRPEQRLPYEEYIEQRIAESDS</sequence>
<proteinExistence type="predicted"/>